<evidence type="ECO:0000256" key="2">
    <source>
        <dbReference type="SAM" id="MobiDB-lite"/>
    </source>
</evidence>
<dbReference type="Gene3D" id="1.25.10.10">
    <property type="entry name" value="Leucine-rich Repeat Variant"/>
    <property type="match status" value="1"/>
</dbReference>
<comment type="caution">
    <text evidence="4">The sequence shown here is derived from an EMBL/GenBank/DDBJ whole genome shotgun (WGS) entry which is preliminary data.</text>
</comment>
<dbReference type="Pfam" id="PF23271">
    <property type="entry name" value="HEAT_GCN1"/>
    <property type="match status" value="1"/>
</dbReference>
<dbReference type="InterPro" id="IPR016024">
    <property type="entry name" value="ARM-type_fold"/>
</dbReference>
<dbReference type="InterPro" id="IPR057546">
    <property type="entry name" value="HEAT_GCN1"/>
</dbReference>
<evidence type="ECO:0000256" key="1">
    <source>
        <dbReference type="ARBA" id="ARBA00022737"/>
    </source>
</evidence>
<proteinExistence type="predicted"/>
<gene>
    <name evidence="4" type="ORF">QYE76_040411</name>
</gene>
<accession>A0AAD8WVE8</accession>
<dbReference type="SUPFAM" id="SSF48371">
    <property type="entry name" value="ARM repeat"/>
    <property type="match status" value="1"/>
</dbReference>
<dbReference type="AlphaFoldDB" id="A0AAD8WVE8"/>
<protein>
    <recommendedName>
        <fullName evidence="3">Stalled ribosome sensor GCN1-like HEAT repeats region domain-containing protein</fullName>
    </recommendedName>
</protein>
<dbReference type="InterPro" id="IPR011989">
    <property type="entry name" value="ARM-like"/>
</dbReference>
<name>A0AAD8WVE8_LOLMU</name>
<evidence type="ECO:0000259" key="3">
    <source>
        <dbReference type="Pfam" id="PF23271"/>
    </source>
</evidence>
<sequence>MGEQGVAARRGGACWTQPRHRHRSSDSERSGDSGLILYTDPNSERGGGGSVQIRGAPGSMETSTDFFLFSRRRKKQICKLKGEAGMVEDNKDDFWDPEDMVSQEHNAMLNADFSEKEVKDAIFGSYAEDSVEGGRKRGAGGDVEQDGGSSSVAAAAVVAGAWLTPQKRARTTLEVCDINCTRGLGPMLITAEELKRTLEDNELFLAVQSTARKAAETVVLVIDDAGVGTIIPELLRGFNDSQASMRRGSAYLIGFLFKNSKLYLADEAPEMKSTLITLLGDTEKATASVSTRHPTLLL</sequence>
<evidence type="ECO:0000313" key="4">
    <source>
        <dbReference type="EMBL" id="KAK1679563.1"/>
    </source>
</evidence>
<feature type="region of interest" description="Disordered" evidence="2">
    <location>
        <begin position="1"/>
        <end position="57"/>
    </location>
</feature>
<feature type="domain" description="Stalled ribosome sensor GCN1-like HEAT repeats region" evidence="3">
    <location>
        <begin position="204"/>
        <end position="286"/>
    </location>
</feature>
<keyword evidence="5" id="KW-1185">Reference proteome</keyword>
<dbReference type="EMBL" id="JAUUTY010000002">
    <property type="protein sequence ID" value="KAK1679563.1"/>
    <property type="molecule type" value="Genomic_DNA"/>
</dbReference>
<organism evidence="4 5">
    <name type="scientific">Lolium multiflorum</name>
    <name type="common">Italian ryegrass</name>
    <name type="synonym">Lolium perenne subsp. multiflorum</name>
    <dbReference type="NCBI Taxonomy" id="4521"/>
    <lineage>
        <taxon>Eukaryota</taxon>
        <taxon>Viridiplantae</taxon>
        <taxon>Streptophyta</taxon>
        <taxon>Embryophyta</taxon>
        <taxon>Tracheophyta</taxon>
        <taxon>Spermatophyta</taxon>
        <taxon>Magnoliopsida</taxon>
        <taxon>Liliopsida</taxon>
        <taxon>Poales</taxon>
        <taxon>Poaceae</taxon>
        <taxon>BOP clade</taxon>
        <taxon>Pooideae</taxon>
        <taxon>Poodae</taxon>
        <taxon>Poeae</taxon>
        <taxon>Poeae Chloroplast Group 2 (Poeae type)</taxon>
        <taxon>Loliodinae</taxon>
        <taxon>Loliinae</taxon>
        <taxon>Lolium</taxon>
    </lineage>
</organism>
<evidence type="ECO:0000313" key="5">
    <source>
        <dbReference type="Proteomes" id="UP001231189"/>
    </source>
</evidence>
<keyword evidence="1" id="KW-0677">Repeat</keyword>
<reference evidence="4" key="1">
    <citation type="submission" date="2023-07" db="EMBL/GenBank/DDBJ databases">
        <title>A chromosome-level genome assembly of Lolium multiflorum.</title>
        <authorList>
            <person name="Chen Y."/>
            <person name="Copetti D."/>
            <person name="Kolliker R."/>
            <person name="Studer B."/>
        </authorList>
    </citation>
    <scope>NUCLEOTIDE SEQUENCE</scope>
    <source>
        <strain evidence="4">02402/16</strain>
        <tissue evidence="4">Leaf</tissue>
    </source>
</reference>
<dbReference type="Proteomes" id="UP001231189">
    <property type="component" value="Unassembled WGS sequence"/>
</dbReference>